<dbReference type="EMBL" id="CP115541">
    <property type="protein sequence ID" value="WNH53415.1"/>
    <property type="molecule type" value="Genomic_DNA"/>
</dbReference>
<evidence type="ECO:0000259" key="2">
    <source>
        <dbReference type="Pfam" id="PF12395"/>
    </source>
</evidence>
<feature type="domain" description="DUF3658" evidence="2">
    <location>
        <begin position="148"/>
        <end position="244"/>
    </location>
</feature>
<dbReference type="InterPro" id="IPR022123">
    <property type="entry name" value="DUF3658"/>
</dbReference>
<evidence type="ECO:0000259" key="1">
    <source>
        <dbReference type="Pfam" id="PF08874"/>
    </source>
</evidence>
<dbReference type="RefSeq" id="WP_311192564.1">
    <property type="nucleotide sequence ID" value="NZ_CP115541.1"/>
</dbReference>
<evidence type="ECO:0000313" key="3">
    <source>
        <dbReference type="EMBL" id="WNH53415.1"/>
    </source>
</evidence>
<dbReference type="Proteomes" id="UP001302072">
    <property type="component" value="Chromosome"/>
</dbReference>
<gene>
    <name evidence="3" type="ORF">PDM29_03820</name>
</gene>
<dbReference type="Pfam" id="PF08874">
    <property type="entry name" value="DUF1835"/>
    <property type="match status" value="1"/>
</dbReference>
<keyword evidence="4" id="KW-1185">Reference proteome</keyword>
<evidence type="ECO:0000313" key="4">
    <source>
        <dbReference type="Proteomes" id="UP001302072"/>
    </source>
</evidence>
<name>A0ABY9YS60_9GAMM</name>
<feature type="domain" description="DUF1835" evidence="1">
    <location>
        <begin position="4"/>
        <end position="119"/>
    </location>
</feature>
<sequence length="286" mass="31377">MQDLHIVDGDSAAACLRHAIVTGQMSGEVFALNDWLSVGPLGSAAERNAFLSTLYLPPPSAAGEFDDLEPGEDAFARWVALKARFQIPGRAILWISGNASDHVLLRMACHMLKATRAMLWQVSVPAFEGWFESVAAHPPEALARFAPSARPLSSATAAALAREFIAIAAHPEPVRHLDGDGTLRYRPIDLHDALLLTCCPYQWTPANYVAGNAMSRCERRNGLSDHFFAARLRALIKSGQVESHMPLSDAAWDWRINVRRVGGTDLPKVNQRLRNRYATDSDDGRA</sequence>
<reference evidence="3 4" key="1">
    <citation type="submission" date="2022-12" db="EMBL/GenBank/DDBJ databases">
        <title>Two new species, Stenotrophomonas aracearum and Stenotrophomonas oahuensis, isolated from Anthurium (Araceae family) in Hawaii.</title>
        <authorList>
            <person name="Chunag S.C."/>
            <person name="Dobhal S."/>
            <person name="Alvarez A."/>
            <person name="Arif M."/>
        </authorList>
    </citation>
    <scope>NUCLEOTIDE SEQUENCE [LARGE SCALE GENOMIC DNA]</scope>
    <source>
        <strain evidence="3 4">A5586</strain>
    </source>
</reference>
<dbReference type="InterPro" id="IPR014973">
    <property type="entry name" value="DUF1835"/>
</dbReference>
<accession>A0ABY9YS60</accession>
<protein>
    <submittedName>
        <fullName evidence="3">DUF3658 domain-containing protein</fullName>
    </submittedName>
</protein>
<proteinExistence type="predicted"/>
<dbReference type="Pfam" id="PF12395">
    <property type="entry name" value="DUF3658"/>
    <property type="match status" value="1"/>
</dbReference>
<organism evidence="3 4">
    <name type="scientific">Stenotrophomonas oahuensis</name>
    <dbReference type="NCBI Taxonomy" id="3003271"/>
    <lineage>
        <taxon>Bacteria</taxon>
        <taxon>Pseudomonadati</taxon>
        <taxon>Pseudomonadota</taxon>
        <taxon>Gammaproteobacteria</taxon>
        <taxon>Lysobacterales</taxon>
        <taxon>Lysobacteraceae</taxon>
        <taxon>Stenotrophomonas</taxon>
    </lineage>
</organism>